<evidence type="ECO:0000313" key="3">
    <source>
        <dbReference type="Proteomes" id="UP000317214"/>
    </source>
</evidence>
<reference evidence="2 3" key="1">
    <citation type="submission" date="2018-09" db="EMBL/GenBank/DDBJ databases">
        <title>The complete genome sequence of Neokomagataea tanensis NBRC 106556(T).</title>
        <authorList>
            <person name="Chua K.-O."/>
            <person name="See-Too W.-S."/>
            <person name="Hong K.-W."/>
            <person name="Yin W.-F."/>
            <person name="Chan K.-G."/>
        </authorList>
    </citation>
    <scope>NUCLEOTIDE SEQUENCE [LARGE SCALE GENOMIC DNA]</scope>
    <source>
        <strain evidence="3">AH13 \ NBRC 106556</strain>
    </source>
</reference>
<dbReference type="AlphaFoldDB" id="A0A4Y6V4F5"/>
<keyword evidence="1" id="KW-0732">Signal</keyword>
<sequence length="81" mass="8082">MFRSLKRVAVATLMVTPLLGLGACVGNAASGPVDPSAPVAGYGYSCKAGIYSCKLPTKVPLATPCSCPGIGAASYGNVHQP</sequence>
<accession>A0A4Y6V4F5</accession>
<feature type="chain" id="PRO_5021230967" description="Lipoprotein" evidence="1">
    <location>
        <begin position="29"/>
        <end position="81"/>
    </location>
</feature>
<dbReference type="Proteomes" id="UP000317214">
    <property type="component" value="Chromosome"/>
</dbReference>
<dbReference type="OrthoDB" id="7278207at2"/>
<dbReference type="RefSeq" id="WP_141492054.1">
    <property type="nucleotide sequence ID" value="NZ_CP032485.1"/>
</dbReference>
<protein>
    <recommendedName>
        <fullName evidence="4">Lipoprotein</fullName>
    </recommendedName>
</protein>
<gene>
    <name evidence="2" type="ORF">D5366_01900</name>
</gene>
<dbReference type="KEGG" id="ntn:D5366_01900"/>
<organism evidence="2 3">
    <name type="scientific">Neokomagataea tanensis</name>
    <dbReference type="NCBI Taxonomy" id="661191"/>
    <lineage>
        <taxon>Bacteria</taxon>
        <taxon>Pseudomonadati</taxon>
        <taxon>Pseudomonadota</taxon>
        <taxon>Alphaproteobacteria</taxon>
        <taxon>Acetobacterales</taxon>
        <taxon>Acetobacteraceae</taxon>
        <taxon>Neokomagataea</taxon>
    </lineage>
</organism>
<dbReference type="PROSITE" id="PS51257">
    <property type="entry name" value="PROKAR_LIPOPROTEIN"/>
    <property type="match status" value="1"/>
</dbReference>
<feature type="signal peptide" evidence="1">
    <location>
        <begin position="1"/>
        <end position="28"/>
    </location>
</feature>
<keyword evidence="3" id="KW-1185">Reference proteome</keyword>
<name>A0A4Y6V4F5_9PROT</name>
<evidence type="ECO:0000256" key="1">
    <source>
        <dbReference type="SAM" id="SignalP"/>
    </source>
</evidence>
<proteinExistence type="predicted"/>
<dbReference type="EMBL" id="CP032485">
    <property type="protein sequence ID" value="QDH24224.1"/>
    <property type="molecule type" value="Genomic_DNA"/>
</dbReference>
<evidence type="ECO:0008006" key="4">
    <source>
        <dbReference type="Google" id="ProtNLM"/>
    </source>
</evidence>
<evidence type="ECO:0000313" key="2">
    <source>
        <dbReference type="EMBL" id="QDH24224.1"/>
    </source>
</evidence>